<dbReference type="Proteomes" id="UP001497457">
    <property type="component" value="Chromosome 7b"/>
</dbReference>
<reference evidence="4 5" key="2">
    <citation type="submission" date="2024-10" db="EMBL/GenBank/DDBJ databases">
        <authorList>
            <person name="Ryan C."/>
        </authorList>
    </citation>
    <scope>NUCLEOTIDE SEQUENCE [LARGE SCALE GENOMIC DNA]</scope>
</reference>
<accession>A0ABC9FM11</accession>
<evidence type="ECO:0000259" key="3">
    <source>
        <dbReference type="Pfam" id="PF13837"/>
    </source>
</evidence>
<feature type="domain" description="Myb/SANT-like DNA-binding" evidence="3">
    <location>
        <begin position="83"/>
        <end position="176"/>
    </location>
</feature>
<keyword evidence="1" id="KW-0175">Coiled coil</keyword>
<evidence type="ECO:0000256" key="1">
    <source>
        <dbReference type="SAM" id="Coils"/>
    </source>
</evidence>
<protein>
    <recommendedName>
        <fullName evidence="3">Myb/SANT-like DNA-binding domain-containing protein</fullName>
    </recommendedName>
</protein>
<dbReference type="InterPro" id="IPR044822">
    <property type="entry name" value="Myb_DNA-bind_4"/>
</dbReference>
<proteinExistence type="predicted"/>
<organism evidence="4 5">
    <name type="scientific">Urochloa decumbens</name>
    <dbReference type="NCBI Taxonomy" id="240449"/>
    <lineage>
        <taxon>Eukaryota</taxon>
        <taxon>Viridiplantae</taxon>
        <taxon>Streptophyta</taxon>
        <taxon>Embryophyta</taxon>
        <taxon>Tracheophyta</taxon>
        <taxon>Spermatophyta</taxon>
        <taxon>Magnoliopsida</taxon>
        <taxon>Liliopsida</taxon>
        <taxon>Poales</taxon>
        <taxon>Poaceae</taxon>
        <taxon>PACMAD clade</taxon>
        <taxon>Panicoideae</taxon>
        <taxon>Panicodae</taxon>
        <taxon>Paniceae</taxon>
        <taxon>Melinidinae</taxon>
        <taxon>Urochloa</taxon>
    </lineage>
</organism>
<feature type="region of interest" description="Disordered" evidence="2">
    <location>
        <begin position="239"/>
        <end position="263"/>
    </location>
</feature>
<name>A0ABC9FM11_9POAL</name>
<evidence type="ECO:0000313" key="4">
    <source>
        <dbReference type="EMBL" id="CAL5077835.1"/>
    </source>
</evidence>
<gene>
    <name evidence="4" type="ORF">URODEC1_LOCUS106836</name>
</gene>
<dbReference type="AlphaFoldDB" id="A0ABC9FM11"/>
<evidence type="ECO:0000256" key="2">
    <source>
        <dbReference type="SAM" id="MobiDB-lite"/>
    </source>
</evidence>
<feature type="coiled-coil region" evidence="1">
    <location>
        <begin position="357"/>
        <end position="391"/>
    </location>
</feature>
<feature type="compositionally biased region" description="Acidic residues" evidence="2">
    <location>
        <begin position="247"/>
        <end position="263"/>
    </location>
</feature>
<dbReference type="Gene3D" id="1.10.10.60">
    <property type="entry name" value="Homeodomain-like"/>
    <property type="match status" value="1"/>
</dbReference>
<dbReference type="PANTHER" id="PTHR46327">
    <property type="entry name" value="F16F4.11 PROTEIN-RELATED"/>
    <property type="match status" value="1"/>
</dbReference>
<evidence type="ECO:0000313" key="5">
    <source>
        <dbReference type="Proteomes" id="UP001497457"/>
    </source>
</evidence>
<keyword evidence="5" id="KW-1185">Reference proteome</keyword>
<sequence>MEGNLPSRALIPSGAPFNLGQPFHIATQPQVVQVHQGLFAAPAMNKMQEFSNVAKASLIEKEGADKGCHGHGGAAVSASECHRVKWTSDMVKLLVSVVSYIDENDIHANHGTRSSGRKHAILKRKGKWRLVSSTMTERGFPVLPQKCEDKFNDLNKRYKRLTEILGRGTACRIIEKPALLEQMSLSGNLREEAKKHLRSKQLHYEEMCSYHNHNKTCLLNDPTLQRSLHMALRSLDEQGKKCSSGYGDEDDQMLSDDNEEDDRFNDDLEVSAEDRLHHRVHVTKKVKHAHEGGHCASHMPEVVATDKNRMFSEGTGGLAAEKNQSGIDAIQIKRDRLKVKEEVQKLEHCRLKWLRSSNEKDMELQKMKLENERMQLENEQLELKLKLKEIEMGIKRKGI</sequence>
<dbReference type="PANTHER" id="PTHR46327:SF4">
    <property type="entry name" value="OS02G0542400 PROTEIN"/>
    <property type="match status" value="1"/>
</dbReference>
<dbReference type="Pfam" id="PF13837">
    <property type="entry name" value="Myb_DNA-bind_4"/>
    <property type="match status" value="1"/>
</dbReference>
<dbReference type="EMBL" id="OZ075117">
    <property type="protein sequence ID" value="CAL5077835.1"/>
    <property type="molecule type" value="Genomic_DNA"/>
</dbReference>
<reference evidence="5" key="1">
    <citation type="submission" date="2024-06" db="EMBL/GenBank/DDBJ databases">
        <authorList>
            <person name="Ryan C."/>
        </authorList>
    </citation>
    <scope>NUCLEOTIDE SEQUENCE [LARGE SCALE GENOMIC DNA]</scope>
</reference>